<dbReference type="InterPro" id="IPR039315">
    <property type="entry name" value="CheW"/>
</dbReference>
<feature type="region of interest" description="Disordered" evidence="1">
    <location>
        <begin position="369"/>
        <end position="392"/>
    </location>
</feature>
<organism evidence="3 4">
    <name type="scientific">Pseudooceanicola albus</name>
    <dbReference type="NCBI Taxonomy" id="2692189"/>
    <lineage>
        <taxon>Bacteria</taxon>
        <taxon>Pseudomonadati</taxon>
        <taxon>Pseudomonadota</taxon>
        <taxon>Alphaproteobacteria</taxon>
        <taxon>Rhodobacterales</taxon>
        <taxon>Paracoccaceae</taxon>
        <taxon>Pseudooceanicola</taxon>
    </lineage>
</organism>
<dbReference type="InterPro" id="IPR036061">
    <property type="entry name" value="CheW-like_dom_sf"/>
</dbReference>
<dbReference type="Proteomes" id="UP000477911">
    <property type="component" value="Unassembled WGS sequence"/>
</dbReference>
<dbReference type="GO" id="GO:0007165">
    <property type="term" value="P:signal transduction"/>
    <property type="evidence" value="ECO:0007669"/>
    <property type="project" value="InterPro"/>
</dbReference>
<feature type="compositionally biased region" description="Basic and acidic residues" evidence="1">
    <location>
        <begin position="374"/>
        <end position="388"/>
    </location>
</feature>
<dbReference type="Pfam" id="PF01584">
    <property type="entry name" value="CheW"/>
    <property type="match status" value="3"/>
</dbReference>
<proteinExistence type="predicted"/>
<evidence type="ECO:0000313" key="3">
    <source>
        <dbReference type="EMBL" id="MXN16843.1"/>
    </source>
</evidence>
<dbReference type="PANTHER" id="PTHR22617:SF23">
    <property type="entry name" value="CHEMOTAXIS PROTEIN CHEW"/>
    <property type="match status" value="1"/>
</dbReference>
<dbReference type="InterPro" id="IPR002545">
    <property type="entry name" value="CheW-lke_dom"/>
</dbReference>
<dbReference type="AlphaFoldDB" id="A0A6L7G2N7"/>
<feature type="domain" description="CheW-like" evidence="2">
    <location>
        <begin position="218"/>
        <end position="362"/>
    </location>
</feature>
<sequence>MTEAPDPARPDPETEPAAEDATGEEAPVETAPREPAPAQHPVAAQQAPTAPGAPPPEEALSSPLALIDLGEMTIAIAVRDLREVMVAPDRLQPLRSTRPGVIGCVALRGQVIPVIDLAPLIGQPPLHPDAAPGVVVIVGKAEEVYGIIARTARQIVPLREVTEQAITTDDQDLCDRLLPRVVLIGGHAIGVLDTTVLPQLGVPLSRGQRAQRPVRDAADHYLLFETGGIAFCLPLNVIETTLPEAEVDASVLASGPCDGGVTHQGTQRALLDLLPFLGMSPVNGGMHPPRASSVVLPYPEKGSLALRAEKVRDIRSLRRQAIGRMPSMLCSRPDMISGACVAEDGETLYVLNAEALLADPTLAELSRIAHRKDGRAAKDRQPRKDGKPPARFPRQAALLVQSGIRCAFALEQVTEILSVPEHLQRDLGAELFLGAIAARDRTLLPIFSLAAHFGHAATGKAPKAALVLVHHQGEPVGLLVEEICAIETLDVISGAAGAILRRPLDPDAPLWQMLTPDALALTAAGTLDLF</sequence>
<feature type="compositionally biased region" description="Acidic residues" evidence="1">
    <location>
        <begin position="13"/>
        <end position="27"/>
    </location>
</feature>
<dbReference type="PROSITE" id="PS50851">
    <property type="entry name" value="CHEW"/>
    <property type="match status" value="2"/>
</dbReference>
<dbReference type="Gene3D" id="2.30.30.40">
    <property type="entry name" value="SH3 Domains"/>
    <property type="match status" value="1"/>
</dbReference>
<dbReference type="EMBL" id="WUMU01000003">
    <property type="protein sequence ID" value="MXN16843.1"/>
    <property type="molecule type" value="Genomic_DNA"/>
</dbReference>
<dbReference type="RefSeq" id="WP_160891591.1">
    <property type="nucleotide sequence ID" value="NZ_WUMU01000003.1"/>
</dbReference>
<evidence type="ECO:0000313" key="4">
    <source>
        <dbReference type="Proteomes" id="UP000477911"/>
    </source>
</evidence>
<dbReference type="Gene3D" id="2.40.50.180">
    <property type="entry name" value="CheA-289, Domain 4"/>
    <property type="match status" value="2"/>
</dbReference>
<comment type="caution">
    <text evidence="3">The sequence shown here is derived from an EMBL/GenBank/DDBJ whole genome shotgun (WGS) entry which is preliminary data.</text>
</comment>
<evidence type="ECO:0000259" key="2">
    <source>
        <dbReference type="PROSITE" id="PS50851"/>
    </source>
</evidence>
<dbReference type="SUPFAM" id="SSF50341">
    <property type="entry name" value="CheW-like"/>
    <property type="match status" value="3"/>
</dbReference>
<dbReference type="PANTHER" id="PTHR22617">
    <property type="entry name" value="CHEMOTAXIS SENSOR HISTIDINE KINASE-RELATED"/>
    <property type="match status" value="1"/>
</dbReference>
<gene>
    <name evidence="3" type="ORF">GR170_03270</name>
</gene>
<protein>
    <recommendedName>
        <fullName evidence="2">CheW-like domain-containing protein</fullName>
    </recommendedName>
</protein>
<feature type="compositionally biased region" description="Low complexity" evidence="1">
    <location>
        <begin position="36"/>
        <end position="50"/>
    </location>
</feature>
<reference evidence="3 4" key="1">
    <citation type="submission" date="2019-12" db="EMBL/GenBank/DDBJ databases">
        <authorList>
            <person name="Li M."/>
        </authorList>
    </citation>
    <scope>NUCLEOTIDE SEQUENCE [LARGE SCALE GENOMIC DNA]</scope>
    <source>
        <strain evidence="3 4">GBMRC 2024</strain>
    </source>
</reference>
<evidence type="ECO:0000256" key="1">
    <source>
        <dbReference type="SAM" id="MobiDB-lite"/>
    </source>
</evidence>
<feature type="region of interest" description="Disordered" evidence="1">
    <location>
        <begin position="1"/>
        <end position="59"/>
    </location>
</feature>
<dbReference type="SMART" id="SM00260">
    <property type="entry name" value="CheW"/>
    <property type="match status" value="2"/>
</dbReference>
<dbReference type="GO" id="GO:0006935">
    <property type="term" value="P:chemotaxis"/>
    <property type="evidence" value="ECO:0007669"/>
    <property type="project" value="InterPro"/>
</dbReference>
<accession>A0A6L7G2N7</accession>
<feature type="domain" description="CheW-like" evidence="2">
    <location>
        <begin position="61"/>
        <end position="203"/>
    </location>
</feature>
<feature type="compositionally biased region" description="Basic and acidic residues" evidence="1">
    <location>
        <begin position="1"/>
        <end position="12"/>
    </location>
</feature>
<dbReference type="GO" id="GO:0005829">
    <property type="term" value="C:cytosol"/>
    <property type="evidence" value="ECO:0007669"/>
    <property type="project" value="TreeGrafter"/>
</dbReference>
<name>A0A6L7G2N7_9RHOB</name>
<keyword evidence="4" id="KW-1185">Reference proteome</keyword>